<dbReference type="RefSeq" id="WP_263280345.1">
    <property type="nucleotide sequence ID" value="NZ_CP106797.1"/>
</dbReference>
<keyword evidence="3" id="KW-0614">Plasmid</keyword>
<geneLocation type="plasmid" evidence="3 4">
    <name>punmamed3</name>
</geneLocation>
<feature type="transmembrane region" description="Helical" evidence="1">
    <location>
        <begin position="395"/>
        <end position="413"/>
    </location>
</feature>
<dbReference type="InterPro" id="IPR027417">
    <property type="entry name" value="P-loop_NTPase"/>
</dbReference>
<proteinExistence type="predicted"/>
<sequence>MERSRRNRRAATTYLLLQVLAATVALWLAKHFQVARLSATLVALAPTMPAAYLAWAAYREDREEAAADLEAKATMLANSVAAAETLQRAQLLGPGAHRIDLAFNLRAEPANNATGGAPYGRFTDIVSYYKSLRPARLVITGEPGAGKTLLALDLLLGLLSHPNRTPADPIPIRLSLAGWESDRPLTEWLTEKVHQHYRDRGVTAADAAVLVEQRRILPVLDGLDEMDTDDTPAARRRAARALQQLNTYQDPTGSAPVILTCRTAQYEQLTALDVRMREAARIEITAVTPTQADAYLTARSVRPDRWRLVLDTLATVPGGTLARALDTPWRLNLAVTAYEERHPETLAYLRDPADLIAMASPSAVRDHLLALYLSAASSQHPTHPRGYRPDRTHRWLAALAAHLATTPAATGSGTDLVLHRLWPMAGPRRVRTADALIAAFAAAVFYALWLTQVPIGLSTSQLAGGTLGALVAVGLVWHASRPVGDPETLQVHLLRTPAGRRQIAPAIALQFLGGLMVGVVFGLLVGLVDGLRAGLVVGSVIGLGSGLTVGFLQGLTAPLRDAPPTDPRYPLRDTLIVALVTASVTGLGSWLAFGFMMGPALGVLNGVGAGLVSGFYLGTEDVGRRYLVFLCCSRRQLPWRLGPFLNWAYGAGLLRISGVAYQFRHRELQDWLAAHPNP</sequence>
<dbReference type="SUPFAM" id="SSF52540">
    <property type="entry name" value="P-loop containing nucleoside triphosphate hydrolases"/>
    <property type="match status" value="1"/>
</dbReference>
<dbReference type="InterPro" id="IPR007111">
    <property type="entry name" value="NACHT_NTPase"/>
</dbReference>
<dbReference type="Gene3D" id="3.40.50.300">
    <property type="entry name" value="P-loop containing nucleotide triphosphate hydrolases"/>
    <property type="match status" value="1"/>
</dbReference>
<feature type="transmembrane region" description="Helical" evidence="1">
    <location>
        <begin position="600"/>
        <end position="618"/>
    </location>
</feature>
<feature type="transmembrane region" description="Helical" evidence="1">
    <location>
        <begin position="503"/>
        <end position="528"/>
    </location>
</feature>
<keyword evidence="1" id="KW-0812">Transmembrane</keyword>
<evidence type="ECO:0000256" key="1">
    <source>
        <dbReference type="SAM" id="Phobius"/>
    </source>
</evidence>
<reference evidence="3" key="1">
    <citation type="submission" date="2022-10" db="EMBL/GenBank/DDBJ databases">
        <authorList>
            <person name="Mo P."/>
        </authorList>
    </citation>
    <scope>NUCLEOTIDE SEQUENCE</scope>
    <source>
        <strain evidence="3">HUAS 14-6</strain>
        <plasmid evidence="3">punmamed3</plasmid>
    </source>
</reference>
<organism evidence="3 4">
    <name type="scientific">Streptomyces albidocamelliae</name>
    <dbReference type="NCBI Taxonomy" id="2981135"/>
    <lineage>
        <taxon>Bacteria</taxon>
        <taxon>Bacillati</taxon>
        <taxon>Actinomycetota</taxon>
        <taxon>Actinomycetes</taxon>
        <taxon>Kitasatosporales</taxon>
        <taxon>Streptomycetaceae</taxon>
        <taxon>Streptomyces</taxon>
    </lineage>
</organism>
<evidence type="ECO:0000313" key="3">
    <source>
        <dbReference type="EMBL" id="UXY40511.1"/>
    </source>
</evidence>
<keyword evidence="1" id="KW-1133">Transmembrane helix</keyword>
<keyword evidence="1" id="KW-0472">Membrane</keyword>
<dbReference type="Pfam" id="PF05729">
    <property type="entry name" value="NACHT"/>
    <property type="match status" value="1"/>
</dbReference>
<gene>
    <name evidence="3" type="ORF">N8I86_38775</name>
</gene>
<name>A0ABY6F213_9ACTN</name>
<keyword evidence="4" id="KW-1185">Reference proteome</keyword>
<accession>A0ABY6F213</accession>
<feature type="transmembrane region" description="Helical" evidence="1">
    <location>
        <begin position="37"/>
        <end position="58"/>
    </location>
</feature>
<feature type="transmembrane region" description="Helical" evidence="1">
    <location>
        <begin position="535"/>
        <end position="555"/>
    </location>
</feature>
<evidence type="ECO:0000313" key="4">
    <source>
        <dbReference type="Proteomes" id="UP001060733"/>
    </source>
</evidence>
<feature type="domain" description="NACHT" evidence="2">
    <location>
        <begin position="137"/>
        <end position="296"/>
    </location>
</feature>
<dbReference type="Proteomes" id="UP001060733">
    <property type="component" value="Plasmid punmamed3"/>
</dbReference>
<protein>
    <submittedName>
        <fullName evidence="3">NACHT domain-containing protein</fullName>
    </submittedName>
</protein>
<feature type="transmembrane region" description="Helical" evidence="1">
    <location>
        <begin position="462"/>
        <end position="480"/>
    </location>
</feature>
<dbReference type="EMBL" id="CP106797">
    <property type="protein sequence ID" value="UXY40511.1"/>
    <property type="molecule type" value="Genomic_DNA"/>
</dbReference>
<feature type="transmembrane region" description="Helical" evidence="1">
    <location>
        <begin position="433"/>
        <end position="450"/>
    </location>
</feature>
<evidence type="ECO:0000259" key="2">
    <source>
        <dbReference type="Pfam" id="PF05729"/>
    </source>
</evidence>